<dbReference type="Proteomes" id="UP000500857">
    <property type="component" value="Chromosome"/>
</dbReference>
<feature type="transmembrane region" description="Helical" evidence="1">
    <location>
        <begin position="87"/>
        <end position="108"/>
    </location>
</feature>
<dbReference type="EMBL" id="CP051167">
    <property type="protein sequence ID" value="QIZ69470.1"/>
    <property type="molecule type" value="Genomic_DNA"/>
</dbReference>
<keyword evidence="3" id="KW-1185">Reference proteome</keyword>
<keyword evidence="1" id="KW-1133">Transmembrane helix</keyword>
<dbReference type="KEGG" id="oxy:HCG48_01770"/>
<gene>
    <name evidence="2" type="ORF">HCG48_01770</name>
</gene>
<dbReference type="RefSeq" id="WP_168567627.1">
    <property type="nucleotide sequence ID" value="NZ_CP051167.1"/>
</dbReference>
<evidence type="ECO:0000313" key="3">
    <source>
        <dbReference type="Proteomes" id="UP000500857"/>
    </source>
</evidence>
<evidence type="ECO:0000313" key="2">
    <source>
        <dbReference type="EMBL" id="QIZ69470.1"/>
    </source>
</evidence>
<evidence type="ECO:0000256" key="1">
    <source>
        <dbReference type="SAM" id="Phobius"/>
    </source>
</evidence>
<keyword evidence="1" id="KW-0472">Membrane</keyword>
<reference evidence="2 3" key="1">
    <citation type="submission" date="2020-04" db="EMBL/GenBank/DDBJ databases">
        <authorList>
            <person name="Basu S."/>
            <person name="Maruthanayagam V."/>
            <person name="Chakraborty S."/>
            <person name="Pramanik A."/>
            <person name="Mukherjee J."/>
            <person name="Brink B."/>
        </authorList>
    </citation>
    <scope>NUCLEOTIDE SEQUENCE [LARGE SCALE GENOMIC DNA]</scope>
    <source>
        <strain evidence="2 3">AP17</strain>
    </source>
</reference>
<proteinExistence type="predicted"/>
<keyword evidence="1" id="KW-0812">Transmembrane</keyword>
<protein>
    <submittedName>
        <fullName evidence="2">Uncharacterized protein</fullName>
    </submittedName>
</protein>
<name>A0A6H1TU46_9CYAN</name>
<accession>A0A6H1TU46</accession>
<sequence length="137" mass="15388">MNAHTFDSHSVTCPVCNRTGTTHPREVFGGLYTCPYCQARLVVSWSGHYVRDPFTLKQLGVGRLIRRQSRPVARMLRDVGFRRRPSLVAVIAGLAIAGFALTSLEIWMPERNPFNDLLDRMGEAIESTGMGRVNNRI</sequence>
<dbReference type="AlphaFoldDB" id="A0A6H1TU46"/>
<organism evidence="2 3">
    <name type="scientific">Oxynema aestuarii AP17</name>
    <dbReference type="NCBI Taxonomy" id="2064643"/>
    <lineage>
        <taxon>Bacteria</taxon>
        <taxon>Bacillati</taxon>
        <taxon>Cyanobacteriota</taxon>
        <taxon>Cyanophyceae</taxon>
        <taxon>Oscillatoriophycideae</taxon>
        <taxon>Oscillatoriales</taxon>
        <taxon>Oscillatoriaceae</taxon>
        <taxon>Oxynema</taxon>
        <taxon>Oxynema aestuarii</taxon>
    </lineage>
</organism>